<gene>
    <name evidence="1" type="ORF">Plil01_001712300</name>
</gene>
<comment type="caution">
    <text evidence="1">The sequence shown here is derived from an EMBL/GenBank/DDBJ whole genome shotgun (WGS) entry which is preliminary data.</text>
</comment>
<dbReference type="AlphaFoldDB" id="A0A9W7CYY2"/>
<name>A0A9W7CYY2_9STRA</name>
<organism evidence="1 2">
    <name type="scientific">Phytophthora lilii</name>
    <dbReference type="NCBI Taxonomy" id="2077276"/>
    <lineage>
        <taxon>Eukaryota</taxon>
        <taxon>Sar</taxon>
        <taxon>Stramenopiles</taxon>
        <taxon>Oomycota</taxon>
        <taxon>Peronosporomycetes</taxon>
        <taxon>Peronosporales</taxon>
        <taxon>Peronosporaceae</taxon>
        <taxon>Phytophthora</taxon>
    </lineage>
</organism>
<reference evidence="1" key="1">
    <citation type="submission" date="2023-04" db="EMBL/GenBank/DDBJ databases">
        <title>Phytophthora lilii NBRC 32176.</title>
        <authorList>
            <person name="Ichikawa N."/>
            <person name="Sato H."/>
            <person name="Tonouchi N."/>
        </authorList>
    </citation>
    <scope>NUCLEOTIDE SEQUENCE</scope>
    <source>
        <strain evidence="1">NBRC 32176</strain>
    </source>
</reference>
<dbReference type="EMBL" id="BSXW01004717">
    <property type="protein sequence ID" value="GMF49578.1"/>
    <property type="molecule type" value="Genomic_DNA"/>
</dbReference>
<protein>
    <submittedName>
        <fullName evidence="1">Unnamed protein product</fullName>
    </submittedName>
</protein>
<evidence type="ECO:0000313" key="2">
    <source>
        <dbReference type="Proteomes" id="UP001165083"/>
    </source>
</evidence>
<evidence type="ECO:0000313" key="1">
    <source>
        <dbReference type="EMBL" id="GMF49578.1"/>
    </source>
</evidence>
<proteinExistence type="predicted"/>
<dbReference type="Proteomes" id="UP001165083">
    <property type="component" value="Unassembled WGS sequence"/>
</dbReference>
<keyword evidence="2" id="KW-1185">Reference proteome</keyword>
<accession>A0A9W7CYY2</accession>
<sequence>MVVVADAAPVDGHDVDESAPAFGGFDRRRFANPSFATDAVAEITPAWNEVEIAVLFEYPSSVDAAVALYLVD</sequence>